<reference evidence="9 10" key="1">
    <citation type="submission" date="2020-08" db="EMBL/GenBank/DDBJ databases">
        <title>Genomic Encyclopedia of Type Strains, Phase IV (KMG-V): Genome sequencing to study the core and pangenomes of soil and plant-associated prokaryotes.</title>
        <authorList>
            <person name="Whitman W."/>
        </authorList>
    </citation>
    <scope>NUCLEOTIDE SEQUENCE [LARGE SCALE GENOMIC DNA]</scope>
    <source>
        <strain evidence="9 10">SEMIA 4064</strain>
    </source>
</reference>
<dbReference type="AlphaFoldDB" id="A0A7W8XWP8"/>
<organism evidence="9 10">
    <name type="scientific">Rhizobium paranaense</name>
    <dbReference type="NCBI Taxonomy" id="1650438"/>
    <lineage>
        <taxon>Bacteria</taxon>
        <taxon>Pseudomonadati</taxon>
        <taxon>Pseudomonadota</taxon>
        <taxon>Alphaproteobacteria</taxon>
        <taxon>Hyphomicrobiales</taxon>
        <taxon>Rhizobiaceae</taxon>
        <taxon>Rhizobium/Agrobacterium group</taxon>
        <taxon>Rhizobium</taxon>
    </lineage>
</organism>
<evidence type="ECO:0000313" key="10">
    <source>
        <dbReference type="Proteomes" id="UP000549882"/>
    </source>
</evidence>
<comment type="similarity">
    <text evidence="2 8">Belongs to the 4-toluene sulfonate uptake permease (TSUP) (TC 2.A.102) family.</text>
</comment>
<dbReference type="Pfam" id="PF01925">
    <property type="entry name" value="TauE"/>
    <property type="match status" value="1"/>
</dbReference>
<keyword evidence="5 8" id="KW-0812">Transmembrane</keyword>
<dbReference type="PANTHER" id="PTHR30269:SF32">
    <property type="entry name" value="MEMBRANE TRANSPORTER PROTEIN-RELATED"/>
    <property type="match status" value="1"/>
</dbReference>
<feature type="transmembrane region" description="Helical" evidence="8">
    <location>
        <begin position="76"/>
        <end position="95"/>
    </location>
</feature>
<feature type="transmembrane region" description="Helical" evidence="8">
    <location>
        <begin position="40"/>
        <end position="64"/>
    </location>
</feature>
<dbReference type="GO" id="GO:0005886">
    <property type="term" value="C:plasma membrane"/>
    <property type="evidence" value="ECO:0007669"/>
    <property type="project" value="UniProtKB-SubCell"/>
</dbReference>
<evidence type="ECO:0000256" key="1">
    <source>
        <dbReference type="ARBA" id="ARBA00004651"/>
    </source>
</evidence>
<keyword evidence="3" id="KW-0813">Transport</keyword>
<dbReference type="Proteomes" id="UP000549882">
    <property type="component" value="Unassembled WGS sequence"/>
</dbReference>
<feature type="transmembrane region" description="Helical" evidence="8">
    <location>
        <begin position="228"/>
        <end position="245"/>
    </location>
</feature>
<feature type="transmembrane region" description="Helical" evidence="8">
    <location>
        <begin position="101"/>
        <end position="120"/>
    </location>
</feature>
<feature type="transmembrane region" description="Helical" evidence="8">
    <location>
        <begin position="132"/>
        <end position="157"/>
    </location>
</feature>
<evidence type="ECO:0000313" key="9">
    <source>
        <dbReference type="EMBL" id="MBB5576765.1"/>
    </source>
</evidence>
<keyword evidence="7 8" id="KW-0472">Membrane</keyword>
<keyword evidence="4 8" id="KW-1003">Cell membrane</keyword>
<keyword evidence="6 8" id="KW-1133">Transmembrane helix</keyword>
<dbReference type="InterPro" id="IPR052017">
    <property type="entry name" value="TSUP"/>
</dbReference>
<sequence>MFDHSSWLILATALTFFLAGIVKGVTGMGLPTVAMGLLGTIMPPVAAAALLIVPSFVSNIWQLFAGPRFAALAGRLWAMLLGILISTVATSSLLASGNTRWTTMALGTALMIYAGYTLFARQLAVPKRAEPWLSPLIGLMTGAVTGGTGVLVIPAVPYLQALGLGKDDLIQALGLSFTVSTIALAIGLASRGAFQLDNLAMSSLAVAPALLGMWLGQAIRRRVSPATFRRWFLIALILLGAELALRPFF</sequence>
<dbReference type="PANTHER" id="PTHR30269">
    <property type="entry name" value="TRANSMEMBRANE PROTEIN YFCA"/>
    <property type="match status" value="1"/>
</dbReference>
<comment type="subcellular location">
    <subcellularLocation>
        <location evidence="1 8">Cell membrane</location>
        <topology evidence="1 8">Multi-pass membrane protein</topology>
    </subcellularLocation>
</comment>
<protein>
    <recommendedName>
        <fullName evidence="8">Probable membrane transporter protein</fullName>
    </recommendedName>
</protein>
<proteinExistence type="inferred from homology"/>
<evidence type="ECO:0000256" key="6">
    <source>
        <dbReference type="ARBA" id="ARBA00022989"/>
    </source>
</evidence>
<evidence type="ECO:0000256" key="4">
    <source>
        <dbReference type="ARBA" id="ARBA00022475"/>
    </source>
</evidence>
<keyword evidence="10" id="KW-1185">Reference proteome</keyword>
<evidence type="ECO:0000256" key="5">
    <source>
        <dbReference type="ARBA" id="ARBA00022692"/>
    </source>
</evidence>
<evidence type="ECO:0000256" key="3">
    <source>
        <dbReference type="ARBA" id="ARBA00022448"/>
    </source>
</evidence>
<dbReference type="EMBL" id="JACHBI010000014">
    <property type="protein sequence ID" value="MBB5576765.1"/>
    <property type="molecule type" value="Genomic_DNA"/>
</dbReference>
<gene>
    <name evidence="9" type="ORF">GGD50_005410</name>
</gene>
<accession>A0A7W8XWP8</accession>
<dbReference type="InterPro" id="IPR002781">
    <property type="entry name" value="TM_pro_TauE-like"/>
</dbReference>
<evidence type="ECO:0000256" key="7">
    <source>
        <dbReference type="ARBA" id="ARBA00023136"/>
    </source>
</evidence>
<name>A0A7W8XWP8_9HYPH</name>
<comment type="caution">
    <text evidence="9">The sequence shown here is derived from an EMBL/GenBank/DDBJ whole genome shotgun (WGS) entry which is preliminary data.</text>
</comment>
<dbReference type="RefSeq" id="WP_107106562.1">
    <property type="nucleotide sequence ID" value="NZ_JACHBI010000014.1"/>
</dbReference>
<evidence type="ECO:0000256" key="2">
    <source>
        <dbReference type="ARBA" id="ARBA00009142"/>
    </source>
</evidence>
<evidence type="ECO:0000256" key="8">
    <source>
        <dbReference type="RuleBase" id="RU363041"/>
    </source>
</evidence>
<feature type="transmembrane region" description="Helical" evidence="8">
    <location>
        <begin position="169"/>
        <end position="189"/>
    </location>
</feature>